<dbReference type="HOGENOM" id="CLU_019286_10_0_1"/>
<evidence type="ECO:0000313" key="3">
    <source>
        <dbReference type="Proteomes" id="UP000008694"/>
    </source>
</evidence>
<dbReference type="InterPro" id="IPR005174">
    <property type="entry name" value="KIB1-4_b-propeller"/>
</dbReference>
<dbReference type="PANTHER" id="PTHR47123">
    <property type="entry name" value="F-BOX PROTEIN SKIP23"/>
    <property type="match status" value="1"/>
</dbReference>
<dbReference type="InterPro" id="IPR051304">
    <property type="entry name" value="SCF_F-box_domain"/>
</dbReference>
<evidence type="ECO:0000259" key="1">
    <source>
        <dbReference type="Pfam" id="PF03478"/>
    </source>
</evidence>
<keyword evidence="3" id="KW-1185">Reference proteome</keyword>
<dbReference type="Gramene" id="fgenesh1_pm.C_scaffold_3002848">
    <property type="protein sequence ID" value="fgenesh1_pm.C_scaffold_3002848"/>
    <property type="gene ID" value="fgenesh1_pm.C_scaffold_3002848"/>
</dbReference>
<dbReference type="Pfam" id="PF03478">
    <property type="entry name" value="Beta-prop_KIB1-4"/>
    <property type="match status" value="1"/>
</dbReference>
<dbReference type="Proteomes" id="UP000008694">
    <property type="component" value="Unassembled WGS sequence"/>
</dbReference>
<protein>
    <recommendedName>
        <fullName evidence="1">KIB1-4 beta-propeller domain-containing protein</fullName>
    </recommendedName>
</protein>
<dbReference type="AlphaFoldDB" id="D7L152"/>
<name>D7L152_ARALL</name>
<reference evidence="3" key="1">
    <citation type="journal article" date="2011" name="Nat. Genet.">
        <title>The Arabidopsis lyrata genome sequence and the basis of rapid genome size change.</title>
        <authorList>
            <person name="Hu T.T."/>
            <person name="Pattyn P."/>
            <person name="Bakker E.G."/>
            <person name="Cao J."/>
            <person name="Cheng J.-F."/>
            <person name="Clark R.M."/>
            <person name="Fahlgren N."/>
            <person name="Fawcett J.A."/>
            <person name="Grimwood J."/>
            <person name="Gundlach H."/>
            <person name="Haberer G."/>
            <person name="Hollister J.D."/>
            <person name="Ossowski S."/>
            <person name="Ottilar R.P."/>
            <person name="Salamov A.A."/>
            <person name="Schneeberger K."/>
            <person name="Spannagl M."/>
            <person name="Wang X."/>
            <person name="Yang L."/>
            <person name="Nasrallah M.E."/>
            <person name="Bergelson J."/>
            <person name="Carrington J.C."/>
            <person name="Gaut B.S."/>
            <person name="Schmutz J."/>
            <person name="Mayer K.F.X."/>
            <person name="Van de Peer Y."/>
            <person name="Grigoriev I.V."/>
            <person name="Nordborg M."/>
            <person name="Weigel D."/>
            <person name="Guo Y.-L."/>
        </authorList>
    </citation>
    <scope>NUCLEOTIDE SEQUENCE [LARGE SCALE GENOMIC DNA]</scope>
    <source>
        <strain evidence="3">cv. MN47</strain>
    </source>
</reference>
<organism evidence="3">
    <name type="scientific">Arabidopsis lyrata subsp. lyrata</name>
    <name type="common">Lyre-leaved rock-cress</name>
    <dbReference type="NCBI Taxonomy" id="81972"/>
    <lineage>
        <taxon>Eukaryota</taxon>
        <taxon>Viridiplantae</taxon>
        <taxon>Streptophyta</taxon>
        <taxon>Embryophyta</taxon>
        <taxon>Tracheophyta</taxon>
        <taxon>Spermatophyta</taxon>
        <taxon>Magnoliopsida</taxon>
        <taxon>eudicotyledons</taxon>
        <taxon>Gunneridae</taxon>
        <taxon>Pentapetalae</taxon>
        <taxon>rosids</taxon>
        <taxon>malvids</taxon>
        <taxon>Brassicales</taxon>
        <taxon>Brassicaceae</taxon>
        <taxon>Camelineae</taxon>
        <taxon>Arabidopsis</taxon>
    </lineage>
</organism>
<feature type="domain" description="KIB1-4 beta-propeller" evidence="1">
    <location>
        <begin position="175"/>
        <end position="278"/>
    </location>
</feature>
<gene>
    <name evidence="2" type="ORF">ARALYDRAFT_319832</name>
</gene>
<dbReference type="EMBL" id="GL348715">
    <property type="protein sequence ID" value="EFH62475.1"/>
    <property type="molecule type" value="Genomic_DNA"/>
</dbReference>
<sequence length="301" mass="34670">MADWSLLPNDILELIVSHFETSFEIRSVIPPLDHHSRCLGIKTHDIPFNAGFSLHGQPPFNSGDKCTLKQISVYLVRFQTPFGDDYLLAEMREREFEEPMLMLSPLSSNGIIYGFGIYKVLFNSLTSPIIPFGHYYEITYFEMQHIHYRYGLPYHLWDGVDWVETSERVAFLKLHSEDRRDFAVLLDGGTTNLVMYRSRNMSWTQVVDHPETCSYQDMVAFKGKFYVVDSSGWGRVFVVELSLEVTEIPSVRGSQESSKESLVLSGEELLLVQRFTPGWRHGEYIYIHGSECLDLMKKEGG</sequence>
<dbReference type="PANTHER" id="PTHR47123:SF8">
    <property type="entry name" value="DUF295 DOMAIN-CONTAINING PROTEIN"/>
    <property type="match status" value="1"/>
</dbReference>
<proteinExistence type="predicted"/>
<accession>D7L152</accession>
<evidence type="ECO:0000313" key="2">
    <source>
        <dbReference type="EMBL" id="EFH62475.1"/>
    </source>
</evidence>